<dbReference type="InterPro" id="IPR036895">
    <property type="entry name" value="Uracil-DNA_glycosylase-like_sf"/>
</dbReference>
<keyword evidence="10" id="KW-0411">Iron-sulfur</keyword>
<dbReference type="PANTHER" id="PTHR33693">
    <property type="entry name" value="TYPE-5 URACIL-DNA GLYCOSYLASE"/>
    <property type="match status" value="1"/>
</dbReference>
<keyword evidence="6" id="KW-0479">Metal-binding</keyword>
<keyword evidence="8" id="KW-0378">Hydrolase</keyword>
<dbReference type="Proteomes" id="UP000471640">
    <property type="component" value="Unassembled WGS sequence"/>
</dbReference>
<evidence type="ECO:0000256" key="7">
    <source>
        <dbReference type="ARBA" id="ARBA00022763"/>
    </source>
</evidence>
<reference evidence="15" key="1">
    <citation type="journal article" date="2020" name="Microbiol. Resour. Announc.">
        <title>Draft Genome Sequences of Thiorhodococcus mannitoliphagus and Thiorhodococcus minor, Purple Sulfur Photosynthetic Bacteria in the Gammaproteobacterial Family Chromatiaceae.</title>
        <authorList>
            <person name="Aviles F.A."/>
            <person name="Meyer T.E."/>
            <person name="Kyndt J.A."/>
        </authorList>
    </citation>
    <scope>NUCLEOTIDE SEQUENCE [LARGE SCALE GENOMIC DNA]</scope>
    <source>
        <strain evidence="15">DSM 18266</strain>
    </source>
</reference>
<evidence type="ECO:0000313" key="14">
    <source>
        <dbReference type="EMBL" id="NEX18847.1"/>
    </source>
</evidence>
<organism evidence="14 15">
    <name type="scientific">Thiorhodococcus mannitoliphagus</name>
    <dbReference type="NCBI Taxonomy" id="329406"/>
    <lineage>
        <taxon>Bacteria</taxon>
        <taxon>Pseudomonadati</taxon>
        <taxon>Pseudomonadota</taxon>
        <taxon>Gammaproteobacteria</taxon>
        <taxon>Chromatiales</taxon>
        <taxon>Chromatiaceae</taxon>
        <taxon>Thiorhodococcus</taxon>
    </lineage>
</organism>
<name>A0A6P1DKU1_9GAMM</name>
<accession>A0A6P1DKU1</accession>
<protein>
    <recommendedName>
        <fullName evidence="4">Type-4 uracil-DNA glycosylase</fullName>
        <ecNumber evidence="3">3.2.2.27</ecNumber>
    </recommendedName>
</protein>
<dbReference type="NCBIfam" id="TIGR00758">
    <property type="entry name" value="UDG_fam4"/>
    <property type="match status" value="1"/>
</dbReference>
<gene>
    <name evidence="14" type="ORF">G3480_00675</name>
</gene>
<feature type="region of interest" description="Disordered" evidence="12">
    <location>
        <begin position="15"/>
        <end position="91"/>
    </location>
</feature>
<dbReference type="AlphaFoldDB" id="A0A6P1DKU1"/>
<reference evidence="14 15" key="2">
    <citation type="submission" date="2020-02" db="EMBL/GenBank/DDBJ databases">
        <title>Genome sequences of Thiorhodococcus mannitoliphagus and Thiorhodococcus minor, purple sulfur photosynthetic bacteria in the gammaproteobacterial family, Chromatiaceae.</title>
        <authorList>
            <person name="Aviles F.A."/>
            <person name="Meyer T.E."/>
            <person name="Kyndt J.A."/>
        </authorList>
    </citation>
    <scope>NUCLEOTIDE SEQUENCE [LARGE SCALE GENOMIC DNA]</scope>
    <source>
        <strain evidence="14 15">DSM 18266</strain>
    </source>
</reference>
<evidence type="ECO:0000256" key="8">
    <source>
        <dbReference type="ARBA" id="ARBA00022801"/>
    </source>
</evidence>
<evidence type="ECO:0000256" key="4">
    <source>
        <dbReference type="ARBA" id="ARBA00019403"/>
    </source>
</evidence>
<evidence type="ECO:0000259" key="13">
    <source>
        <dbReference type="SMART" id="SM00986"/>
    </source>
</evidence>
<keyword evidence="9" id="KW-0408">Iron</keyword>
<dbReference type="SUPFAM" id="SSF52141">
    <property type="entry name" value="Uracil-DNA glycosylase-like"/>
    <property type="match status" value="1"/>
</dbReference>
<dbReference type="SMART" id="SM00987">
    <property type="entry name" value="UreE_C"/>
    <property type="match status" value="1"/>
</dbReference>
<dbReference type="InterPro" id="IPR005273">
    <property type="entry name" value="Ura-DNA_glyco_family4"/>
</dbReference>
<evidence type="ECO:0000256" key="2">
    <source>
        <dbReference type="ARBA" id="ARBA00006521"/>
    </source>
</evidence>
<feature type="compositionally biased region" description="Low complexity" evidence="12">
    <location>
        <begin position="62"/>
        <end position="72"/>
    </location>
</feature>
<keyword evidence="5" id="KW-0004">4Fe-4S</keyword>
<dbReference type="EMBL" id="JAAIJR010000002">
    <property type="protein sequence ID" value="NEX18847.1"/>
    <property type="molecule type" value="Genomic_DNA"/>
</dbReference>
<dbReference type="Pfam" id="PF03167">
    <property type="entry name" value="UDG"/>
    <property type="match status" value="1"/>
</dbReference>
<dbReference type="Gene3D" id="3.40.470.10">
    <property type="entry name" value="Uracil-DNA glycosylase-like domain"/>
    <property type="match status" value="1"/>
</dbReference>
<dbReference type="PANTHER" id="PTHR33693:SF1">
    <property type="entry name" value="TYPE-4 URACIL-DNA GLYCOSYLASE"/>
    <property type="match status" value="1"/>
</dbReference>
<comment type="caution">
    <text evidence="14">The sequence shown here is derived from an EMBL/GenBank/DDBJ whole genome shotgun (WGS) entry which is preliminary data.</text>
</comment>
<evidence type="ECO:0000256" key="9">
    <source>
        <dbReference type="ARBA" id="ARBA00023004"/>
    </source>
</evidence>
<evidence type="ECO:0000256" key="12">
    <source>
        <dbReference type="SAM" id="MobiDB-lite"/>
    </source>
</evidence>
<dbReference type="EC" id="3.2.2.27" evidence="3"/>
<sequence length="313" mass="34188">MQEWRRRAYLEAMGVSLWEPRDSEAKGGEAAAERPSVPELAMASTQTEPVAPDPSASRKAKVPAAGAPQPAVARDERPPLDDLLDSDPTTGDWVMERHDVGAVDLVPPSAVAPQPAQDVSNEVAQMDWAALARAVVECRACGLCETRTQTVFGVGDRQAELMIVGEAPGADEDRLGEPFVGRAGQLLTRMLAAIGLAREQVYIANVLKCRPPGNRNPTSEEALQCEPFLLRQMALIQPKLILSVGSVSAQHLLRTDTSVGRLRGRWLDFGEPGIPLRVTYHPAYLLRSPAQKAKAWEDLTEVRRRLDALRARR</sequence>
<dbReference type="InterPro" id="IPR051536">
    <property type="entry name" value="UDG_Type-4/5"/>
</dbReference>
<comment type="catalytic activity">
    <reaction evidence="1">
        <text>Hydrolyzes single-stranded DNA or mismatched double-stranded DNA and polynucleotides, releasing free uracil.</text>
        <dbReference type="EC" id="3.2.2.27"/>
    </reaction>
</comment>
<evidence type="ECO:0000313" key="15">
    <source>
        <dbReference type="Proteomes" id="UP000471640"/>
    </source>
</evidence>
<dbReference type="RefSeq" id="WP_164651732.1">
    <property type="nucleotide sequence ID" value="NZ_JAAIJR010000002.1"/>
</dbReference>
<keyword evidence="15" id="KW-1185">Reference proteome</keyword>
<evidence type="ECO:0000256" key="6">
    <source>
        <dbReference type="ARBA" id="ARBA00022723"/>
    </source>
</evidence>
<evidence type="ECO:0000256" key="5">
    <source>
        <dbReference type="ARBA" id="ARBA00022485"/>
    </source>
</evidence>
<comment type="similarity">
    <text evidence="2">Belongs to the uracil-DNA glycosylase (UDG) superfamily. Type 4 (UDGa) family.</text>
</comment>
<keyword evidence="11" id="KW-0234">DNA repair</keyword>
<dbReference type="GO" id="GO:0004844">
    <property type="term" value="F:uracil DNA N-glycosylase activity"/>
    <property type="evidence" value="ECO:0007669"/>
    <property type="project" value="UniProtKB-EC"/>
</dbReference>
<evidence type="ECO:0000256" key="1">
    <source>
        <dbReference type="ARBA" id="ARBA00001400"/>
    </source>
</evidence>
<dbReference type="GO" id="GO:0046872">
    <property type="term" value="F:metal ion binding"/>
    <property type="evidence" value="ECO:0007669"/>
    <property type="project" value="UniProtKB-KW"/>
</dbReference>
<evidence type="ECO:0000256" key="11">
    <source>
        <dbReference type="ARBA" id="ARBA00023204"/>
    </source>
</evidence>
<dbReference type="CDD" id="cd10030">
    <property type="entry name" value="UDG-F4_TTUDGA_SPO1dp_like"/>
    <property type="match status" value="1"/>
</dbReference>
<proteinExistence type="inferred from homology"/>
<keyword evidence="7" id="KW-0227">DNA damage</keyword>
<dbReference type="GO" id="GO:0006281">
    <property type="term" value="P:DNA repair"/>
    <property type="evidence" value="ECO:0007669"/>
    <property type="project" value="UniProtKB-KW"/>
</dbReference>
<dbReference type="GO" id="GO:0051539">
    <property type="term" value="F:4 iron, 4 sulfur cluster binding"/>
    <property type="evidence" value="ECO:0007669"/>
    <property type="project" value="UniProtKB-KW"/>
</dbReference>
<evidence type="ECO:0000256" key="10">
    <source>
        <dbReference type="ARBA" id="ARBA00023014"/>
    </source>
</evidence>
<dbReference type="SMART" id="SM00986">
    <property type="entry name" value="UDG"/>
    <property type="match status" value="1"/>
</dbReference>
<evidence type="ECO:0000256" key="3">
    <source>
        <dbReference type="ARBA" id="ARBA00012030"/>
    </source>
</evidence>
<dbReference type="InterPro" id="IPR005122">
    <property type="entry name" value="Uracil-DNA_glycosylase-like"/>
</dbReference>
<feature type="domain" description="Uracil-DNA glycosylase-like" evidence="13">
    <location>
        <begin position="152"/>
        <end position="300"/>
    </location>
</feature>